<dbReference type="PANTHER" id="PTHR43297:SF2">
    <property type="entry name" value="DIPEPTIDE TRANSPORT ATP-BINDING PROTEIN DPPD"/>
    <property type="match status" value="1"/>
</dbReference>
<name>A0ABP6H069_9ACTN</name>
<evidence type="ECO:0000256" key="5">
    <source>
        <dbReference type="ARBA" id="ARBA00022741"/>
    </source>
</evidence>
<keyword evidence="3" id="KW-0813">Transport</keyword>
<reference evidence="11" key="1">
    <citation type="journal article" date="2019" name="Int. J. Syst. Evol. Microbiol.">
        <title>The Global Catalogue of Microorganisms (GCM) 10K type strain sequencing project: providing services to taxonomists for standard genome sequencing and annotation.</title>
        <authorList>
            <consortium name="The Broad Institute Genomics Platform"/>
            <consortium name="The Broad Institute Genome Sequencing Center for Infectious Disease"/>
            <person name="Wu L."/>
            <person name="Ma J."/>
        </authorList>
    </citation>
    <scope>NUCLEOTIDE SEQUENCE [LARGE SCALE GENOMIC DNA]</scope>
    <source>
        <strain evidence="11">JCM 8201</strain>
    </source>
</reference>
<dbReference type="InterPro" id="IPR027417">
    <property type="entry name" value="P-loop_NTPase"/>
</dbReference>
<evidence type="ECO:0000256" key="8">
    <source>
        <dbReference type="SAM" id="MobiDB-lite"/>
    </source>
</evidence>
<evidence type="ECO:0000256" key="1">
    <source>
        <dbReference type="ARBA" id="ARBA00004202"/>
    </source>
</evidence>
<evidence type="ECO:0000259" key="9">
    <source>
        <dbReference type="PROSITE" id="PS50893"/>
    </source>
</evidence>
<accession>A0ABP6H069</accession>
<sequence length="347" mass="37095">MTHVLEVRDLRVEAATQSADLLLVDGADLRVARGEIVGVVGESGCGKSTLVRTLIGMLESNVEVTAGEVSLLGDTVLAPGRDTTARIRGSKVGTVFQDAARSLDPLFKIRFQLREVLARHLPDLTAEQAADRMAAVLRRMGIDEVDRVLDSHPHQLSGGLRQRVAIAIAVITDPALVLADECTTALDVTTQAEVVSLFRDLVRDTGVGLVFITHDLLLASDLCDRIAVMYGGQVVETGPTAEVLENPRHPFTAGLLASVPSWSAEGPLVGIPGSAPRVTTEFRGCRFADRCARVSDRCRDDVGWTGGREDGVRCVHPLDGTADRAHDAAGSVPAAGKEELMAEEERR</sequence>
<dbReference type="InterPro" id="IPR013563">
    <property type="entry name" value="Oligopep_ABC_C"/>
</dbReference>
<gene>
    <name evidence="10" type="ORF">GCM10010439_53360</name>
</gene>
<comment type="caution">
    <text evidence="10">The sequence shown here is derived from an EMBL/GenBank/DDBJ whole genome shotgun (WGS) entry which is preliminary data.</text>
</comment>
<feature type="compositionally biased region" description="Basic and acidic residues" evidence="8">
    <location>
        <begin position="336"/>
        <end position="347"/>
    </location>
</feature>
<evidence type="ECO:0000313" key="11">
    <source>
        <dbReference type="Proteomes" id="UP001501842"/>
    </source>
</evidence>
<feature type="domain" description="ABC transporter" evidence="9">
    <location>
        <begin position="5"/>
        <end position="256"/>
    </location>
</feature>
<dbReference type="Gene3D" id="3.40.50.300">
    <property type="entry name" value="P-loop containing nucleotide triphosphate hydrolases"/>
    <property type="match status" value="1"/>
</dbReference>
<dbReference type="Proteomes" id="UP001501842">
    <property type="component" value="Unassembled WGS sequence"/>
</dbReference>
<evidence type="ECO:0000256" key="2">
    <source>
        <dbReference type="ARBA" id="ARBA00005417"/>
    </source>
</evidence>
<organism evidence="10 11">
    <name type="scientific">Actinocorallia aurantiaca</name>
    <dbReference type="NCBI Taxonomy" id="46204"/>
    <lineage>
        <taxon>Bacteria</taxon>
        <taxon>Bacillati</taxon>
        <taxon>Actinomycetota</taxon>
        <taxon>Actinomycetes</taxon>
        <taxon>Streptosporangiales</taxon>
        <taxon>Thermomonosporaceae</taxon>
        <taxon>Actinocorallia</taxon>
    </lineage>
</organism>
<proteinExistence type="inferred from homology"/>
<dbReference type="CDD" id="cd03257">
    <property type="entry name" value="ABC_NikE_OppD_transporters"/>
    <property type="match status" value="1"/>
</dbReference>
<dbReference type="SUPFAM" id="SSF52540">
    <property type="entry name" value="P-loop containing nucleoside triphosphate hydrolases"/>
    <property type="match status" value="1"/>
</dbReference>
<protein>
    <submittedName>
        <fullName evidence="10">ABC transporter ATP-binding protein</fullName>
    </submittedName>
</protein>
<dbReference type="InterPro" id="IPR003439">
    <property type="entry name" value="ABC_transporter-like_ATP-bd"/>
</dbReference>
<dbReference type="NCBIfam" id="TIGR01727">
    <property type="entry name" value="oligo_HPY"/>
    <property type="match status" value="1"/>
</dbReference>
<evidence type="ECO:0000256" key="4">
    <source>
        <dbReference type="ARBA" id="ARBA00022475"/>
    </source>
</evidence>
<keyword evidence="7" id="KW-0472">Membrane</keyword>
<feature type="region of interest" description="Disordered" evidence="8">
    <location>
        <begin position="322"/>
        <end position="347"/>
    </location>
</feature>
<keyword evidence="5" id="KW-0547">Nucleotide-binding</keyword>
<evidence type="ECO:0000256" key="6">
    <source>
        <dbReference type="ARBA" id="ARBA00022840"/>
    </source>
</evidence>
<comment type="subcellular location">
    <subcellularLocation>
        <location evidence="1">Cell membrane</location>
        <topology evidence="1">Peripheral membrane protein</topology>
    </subcellularLocation>
</comment>
<comment type="similarity">
    <text evidence="2">Belongs to the ABC transporter superfamily.</text>
</comment>
<dbReference type="InterPro" id="IPR003593">
    <property type="entry name" value="AAA+_ATPase"/>
</dbReference>
<evidence type="ECO:0000256" key="3">
    <source>
        <dbReference type="ARBA" id="ARBA00022448"/>
    </source>
</evidence>
<dbReference type="GO" id="GO:0005524">
    <property type="term" value="F:ATP binding"/>
    <property type="evidence" value="ECO:0007669"/>
    <property type="project" value="UniProtKB-KW"/>
</dbReference>
<keyword evidence="6 10" id="KW-0067">ATP-binding</keyword>
<dbReference type="SMART" id="SM00382">
    <property type="entry name" value="AAA"/>
    <property type="match status" value="1"/>
</dbReference>
<evidence type="ECO:0000313" key="10">
    <source>
        <dbReference type="EMBL" id="GAA2733399.1"/>
    </source>
</evidence>
<dbReference type="Pfam" id="PF00005">
    <property type="entry name" value="ABC_tran"/>
    <property type="match status" value="1"/>
</dbReference>
<keyword evidence="11" id="KW-1185">Reference proteome</keyword>
<dbReference type="EMBL" id="BAAATZ010000025">
    <property type="protein sequence ID" value="GAA2733399.1"/>
    <property type="molecule type" value="Genomic_DNA"/>
</dbReference>
<dbReference type="Pfam" id="PF08352">
    <property type="entry name" value="oligo_HPY"/>
    <property type="match status" value="1"/>
</dbReference>
<dbReference type="PANTHER" id="PTHR43297">
    <property type="entry name" value="OLIGOPEPTIDE TRANSPORT ATP-BINDING PROTEIN APPD"/>
    <property type="match status" value="1"/>
</dbReference>
<evidence type="ECO:0000256" key="7">
    <source>
        <dbReference type="ARBA" id="ARBA00023136"/>
    </source>
</evidence>
<dbReference type="PROSITE" id="PS50893">
    <property type="entry name" value="ABC_TRANSPORTER_2"/>
    <property type="match status" value="1"/>
</dbReference>
<dbReference type="InterPro" id="IPR050388">
    <property type="entry name" value="ABC_Ni/Peptide_Import"/>
</dbReference>
<keyword evidence="4" id="KW-1003">Cell membrane</keyword>
<dbReference type="RefSeq" id="WP_344454016.1">
    <property type="nucleotide sequence ID" value="NZ_BAAATZ010000025.1"/>
</dbReference>